<dbReference type="PANTHER" id="PTHR46809">
    <property type="entry name" value="STROMAL CELL-DERIVED FACTOR 2-LIKE PROTEIN"/>
    <property type="match status" value="1"/>
</dbReference>
<evidence type="ECO:0000313" key="6">
    <source>
        <dbReference type="Proteomes" id="UP001150907"/>
    </source>
</evidence>
<feature type="region of interest" description="Disordered" evidence="3">
    <location>
        <begin position="1"/>
        <end position="109"/>
    </location>
</feature>
<name>A0A9W8EIZ5_9FUNG</name>
<feature type="compositionally biased region" description="Basic and acidic residues" evidence="3">
    <location>
        <begin position="312"/>
        <end position="361"/>
    </location>
</feature>
<feature type="domain" description="MIR" evidence="4">
    <location>
        <begin position="533"/>
        <end position="589"/>
    </location>
</feature>
<dbReference type="InterPro" id="IPR016093">
    <property type="entry name" value="MIR_motif"/>
</dbReference>
<feature type="compositionally biased region" description="Gly residues" evidence="3">
    <location>
        <begin position="1"/>
        <end position="11"/>
    </location>
</feature>
<accession>A0A9W8EIZ5</accession>
<feature type="compositionally biased region" description="Pro residues" evidence="3">
    <location>
        <begin position="224"/>
        <end position="243"/>
    </location>
</feature>
<evidence type="ECO:0000256" key="1">
    <source>
        <dbReference type="ARBA" id="ARBA00022729"/>
    </source>
</evidence>
<feature type="region of interest" description="Disordered" evidence="3">
    <location>
        <begin position="128"/>
        <end position="196"/>
    </location>
</feature>
<proteinExistence type="predicted"/>
<feature type="region of interest" description="Disordered" evidence="3">
    <location>
        <begin position="216"/>
        <end position="275"/>
    </location>
</feature>
<dbReference type="SMART" id="SM00472">
    <property type="entry name" value="MIR"/>
    <property type="match status" value="3"/>
</dbReference>
<dbReference type="PROSITE" id="PS50919">
    <property type="entry name" value="MIR"/>
    <property type="match status" value="3"/>
</dbReference>
<dbReference type="OrthoDB" id="5588846at2759"/>
<sequence>MSVFSGKGGLNGTVLESDFTGPQPSRYVPRPKGQEEPVNRLASTPSLYGSENGPVARDGGPLPPAGQHAMAGPMQHGYTANTGGPRPPYGGPGGFPNGGPAAGPLSSGSFTGAPLSSSIFAGSPGYAGGAPAAAGPQHQQPQYASGSIIGNGSGGSMALNPGNGGGVMPHNANVPLTASTMGPVNPGPQYLQSTGSSGIPGGASYYAPSSGTPSMAGNSVYGGGPPPPQPHSAYGGPPPPRPYGPSYATGSAYSGPQPLRAASSRVEEGQSSRMQTAGKLALGALAAGAVAYSVHELVDDGDSEDERRRRRAQDAAERQRRETEARRRREEEEEKRREDHERWRIAEDERHRLESDHERWRIAEDERHRLESVYSQQQQQAMQPQAGYASSVFGAPQSVYAPSVHGRRRADSAASSHHSSLDGGFRPPAPFGRPPYSYDPNDVRFVDPSRSSEASPTPETYPELRHTLNDTVVKIGTVLALRHRVTSRFLRTDRSHSTQSGSNQQLVYAHRRNPAADDWWQVLPANQDVPIPGSIVSYGSQIRLRHLGTGRHLHSHYRFIESRAGQNEVSAYGDQTLSDENDHWVVERWGDGAYGQTWRSTEPVVLRHYVSGMALHSHGIMLRDDVQSVTCHGPGSSDNDEWRVVLAD</sequence>
<feature type="region of interest" description="Disordered" evidence="3">
    <location>
        <begin position="403"/>
        <end position="464"/>
    </location>
</feature>
<dbReference type="EMBL" id="JANBQF010000213">
    <property type="protein sequence ID" value="KAJ2003546.1"/>
    <property type="molecule type" value="Genomic_DNA"/>
</dbReference>
<reference evidence="5" key="1">
    <citation type="submission" date="2022-07" db="EMBL/GenBank/DDBJ databases">
        <title>Phylogenomic reconstructions and comparative analyses of Kickxellomycotina fungi.</title>
        <authorList>
            <person name="Reynolds N.K."/>
            <person name="Stajich J.E."/>
            <person name="Barry K."/>
            <person name="Grigoriev I.V."/>
            <person name="Crous P."/>
            <person name="Smith M.E."/>
        </authorList>
    </citation>
    <scope>NUCLEOTIDE SEQUENCE</scope>
    <source>
        <strain evidence="5">IMI 214461</strain>
    </source>
</reference>
<feature type="domain" description="MIR" evidence="4">
    <location>
        <begin position="595"/>
        <end position="647"/>
    </location>
</feature>
<feature type="compositionally biased region" description="Polar residues" evidence="3">
    <location>
        <begin position="449"/>
        <end position="458"/>
    </location>
</feature>
<evidence type="ECO:0000256" key="2">
    <source>
        <dbReference type="ARBA" id="ARBA00022737"/>
    </source>
</evidence>
<gene>
    <name evidence="5" type="ORF">H4R26_003011</name>
</gene>
<dbReference type="CDD" id="cd23263">
    <property type="entry name" value="beta-trefoil_MIR"/>
    <property type="match status" value="1"/>
</dbReference>
<feature type="compositionally biased region" description="Low complexity" evidence="3">
    <location>
        <begin position="412"/>
        <end position="426"/>
    </location>
</feature>
<dbReference type="Gene3D" id="2.80.10.50">
    <property type="match status" value="1"/>
</dbReference>
<dbReference type="AlphaFoldDB" id="A0A9W8EIZ5"/>
<evidence type="ECO:0000259" key="4">
    <source>
        <dbReference type="PROSITE" id="PS50919"/>
    </source>
</evidence>
<comment type="caution">
    <text evidence="5">The sequence shown here is derived from an EMBL/GenBank/DDBJ whole genome shotgun (WGS) entry which is preliminary data.</text>
</comment>
<protein>
    <recommendedName>
        <fullName evidence="4">MIR domain-containing protein</fullName>
    </recommendedName>
</protein>
<dbReference type="Proteomes" id="UP001150907">
    <property type="component" value="Unassembled WGS sequence"/>
</dbReference>
<dbReference type="Pfam" id="PF02815">
    <property type="entry name" value="MIR"/>
    <property type="match status" value="1"/>
</dbReference>
<evidence type="ECO:0000256" key="3">
    <source>
        <dbReference type="SAM" id="MobiDB-lite"/>
    </source>
</evidence>
<keyword evidence="1" id="KW-0732">Signal</keyword>
<dbReference type="PANTHER" id="PTHR46809:SF2">
    <property type="entry name" value="GH21273P"/>
    <property type="match status" value="1"/>
</dbReference>
<evidence type="ECO:0000313" key="5">
    <source>
        <dbReference type="EMBL" id="KAJ2003546.1"/>
    </source>
</evidence>
<feature type="compositionally biased region" description="Low complexity" evidence="3">
    <location>
        <begin position="128"/>
        <end position="148"/>
    </location>
</feature>
<dbReference type="InterPro" id="IPR036300">
    <property type="entry name" value="MIR_dom_sf"/>
</dbReference>
<organism evidence="5 6">
    <name type="scientific">Coemansia thaxteri</name>
    <dbReference type="NCBI Taxonomy" id="2663907"/>
    <lineage>
        <taxon>Eukaryota</taxon>
        <taxon>Fungi</taxon>
        <taxon>Fungi incertae sedis</taxon>
        <taxon>Zoopagomycota</taxon>
        <taxon>Kickxellomycotina</taxon>
        <taxon>Kickxellomycetes</taxon>
        <taxon>Kickxellales</taxon>
        <taxon>Kickxellaceae</taxon>
        <taxon>Coemansia</taxon>
    </lineage>
</organism>
<feature type="region of interest" description="Disordered" evidence="3">
    <location>
        <begin position="296"/>
        <end position="361"/>
    </location>
</feature>
<keyword evidence="2" id="KW-0677">Repeat</keyword>
<feature type="domain" description="MIR" evidence="4">
    <location>
        <begin position="470"/>
        <end position="525"/>
    </location>
</feature>
<keyword evidence="6" id="KW-1185">Reference proteome</keyword>
<feature type="compositionally biased region" description="Gly residues" evidence="3">
    <location>
        <begin position="91"/>
        <end position="101"/>
    </location>
</feature>
<dbReference type="SUPFAM" id="SSF82109">
    <property type="entry name" value="MIR domain"/>
    <property type="match status" value="1"/>
</dbReference>